<name>A0A0H5R5X4_9EUKA</name>
<feature type="non-terminal residue" evidence="1">
    <location>
        <position position="1"/>
    </location>
</feature>
<proteinExistence type="predicted"/>
<dbReference type="AlphaFoldDB" id="A0A0H5R5X4"/>
<evidence type="ECO:0000313" key="1">
    <source>
        <dbReference type="EMBL" id="CRZ09523.1"/>
    </source>
</evidence>
<accession>A0A0H5R5X4</accession>
<reference evidence="1" key="1">
    <citation type="submission" date="2015-04" db="EMBL/GenBank/DDBJ databases">
        <title>The genome sequence of the plant pathogenic Rhizarian Plasmodiophora brassicae reveals insights in its biotrophic life cycle and the origin of chitin synthesis.</title>
        <authorList>
            <person name="Schwelm A."/>
            <person name="Fogelqvist J."/>
            <person name="Knaust A."/>
            <person name="Julke S."/>
            <person name="Lilja T."/>
            <person name="Dhandapani V."/>
            <person name="Bonilla-Rosso G."/>
            <person name="Karlsson M."/>
            <person name="Shevchenko A."/>
            <person name="Choi S.R."/>
            <person name="Kim H.G."/>
            <person name="Park J.Y."/>
            <person name="Lim Y.P."/>
            <person name="Ludwig-Muller J."/>
            <person name="Dixelius C."/>
        </authorList>
    </citation>
    <scope>NUCLEOTIDE SEQUENCE</scope>
    <source>
        <tissue evidence="1">Potato root galls</tissue>
    </source>
</reference>
<organism evidence="1">
    <name type="scientific">Spongospora subterranea</name>
    <dbReference type="NCBI Taxonomy" id="70186"/>
    <lineage>
        <taxon>Eukaryota</taxon>
        <taxon>Sar</taxon>
        <taxon>Rhizaria</taxon>
        <taxon>Endomyxa</taxon>
        <taxon>Phytomyxea</taxon>
        <taxon>Plasmodiophorida</taxon>
        <taxon>Plasmodiophoridae</taxon>
        <taxon>Spongospora</taxon>
    </lineage>
</organism>
<sequence>SSNCGSAAVAASAPESENISTVHCHIYSVMADRDEVGHHPSGVTVEILGMEMGNRGRSCEYHDVCGAALHIDAVVRIRPIVVLNGGTGSCCVLGDRWDRSVFSRVSSSSVLAPS</sequence>
<protein>
    <submittedName>
        <fullName evidence="1">Uncharacterized protein</fullName>
    </submittedName>
</protein>
<dbReference type="EMBL" id="HACM01009081">
    <property type="protein sequence ID" value="CRZ09523.1"/>
    <property type="molecule type" value="Transcribed_RNA"/>
</dbReference>